<reference evidence="2 3" key="1">
    <citation type="journal article" date="2017" name="Curr. Biol.">
        <title>Genome architecture and evolution of a unichromosomal asexual nematode.</title>
        <authorList>
            <person name="Fradin H."/>
            <person name="Zegar C."/>
            <person name="Gutwein M."/>
            <person name="Lucas J."/>
            <person name="Kovtun M."/>
            <person name="Corcoran D."/>
            <person name="Baugh L.R."/>
            <person name="Kiontke K."/>
            <person name="Gunsalus K."/>
            <person name="Fitch D.H."/>
            <person name="Piano F."/>
        </authorList>
    </citation>
    <scope>NUCLEOTIDE SEQUENCE [LARGE SCALE GENOMIC DNA]</scope>
    <source>
        <strain evidence="2">PF1309</strain>
    </source>
</reference>
<comment type="caution">
    <text evidence="2">The sequence shown here is derived from an EMBL/GenBank/DDBJ whole genome shotgun (WGS) entry which is preliminary data.</text>
</comment>
<feature type="region of interest" description="Disordered" evidence="1">
    <location>
        <begin position="148"/>
        <end position="243"/>
    </location>
</feature>
<dbReference type="OrthoDB" id="5919772at2759"/>
<sequence>MPKGIFYYSNTDRDLRSKFKIPDLEQLDPVQVASQLLSTAAEAETKQRTQAGIDIPIPFSSRPLKLQIKSEADEDVALAHQQKSNAEPKQEGMSREHRVVFQMAKETCLKGTPESCDQALDTFHQLRYGTSLISSSTDSPYRRIIEQKTEQLSKDTPESGDALIESGDSTTDDEVGDEEKESTSEVSPFDRAEIPRNPFGSVDLRTIDRRRSSPAAANRPNSFEKIRVPSSKLSPFERARLQN</sequence>
<evidence type="ECO:0000256" key="1">
    <source>
        <dbReference type="SAM" id="MobiDB-lite"/>
    </source>
</evidence>
<keyword evidence="3" id="KW-1185">Reference proteome</keyword>
<proteinExistence type="predicted"/>
<feature type="compositionally biased region" description="Basic and acidic residues" evidence="1">
    <location>
        <begin position="148"/>
        <end position="157"/>
    </location>
</feature>
<name>A0A2A2KWM0_9BILA</name>
<gene>
    <name evidence="2" type="ORF">WR25_17656</name>
</gene>
<dbReference type="EMBL" id="LIAE01007591">
    <property type="protein sequence ID" value="PAV78257.1"/>
    <property type="molecule type" value="Genomic_DNA"/>
</dbReference>
<evidence type="ECO:0000313" key="3">
    <source>
        <dbReference type="Proteomes" id="UP000218231"/>
    </source>
</evidence>
<dbReference type="Proteomes" id="UP000218231">
    <property type="component" value="Unassembled WGS sequence"/>
</dbReference>
<dbReference type="AlphaFoldDB" id="A0A2A2KWM0"/>
<protein>
    <submittedName>
        <fullName evidence="2">Uncharacterized protein</fullName>
    </submittedName>
</protein>
<feature type="compositionally biased region" description="Acidic residues" evidence="1">
    <location>
        <begin position="170"/>
        <end position="180"/>
    </location>
</feature>
<organism evidence="2 3">
    <name type="scientific">Diploscapter pachys</name>
    <dbReference type="NCBI Taxonomy" id="2018661"/>
    <lineage>
        <taxon>Eukaryota</taxon>
        <taxon>Metazoa</taxon>
        <taxon>Ecdysozoa</taxon>
        <taxon>Nematoda</taxon>
        <taxon>Chromadorea</taxon>
        <taxon>Rhabditida</taxon>
        <taxon>Rhabditina</taxon>
        <taxon>Rhabditomorpha</taxon>
        <taxon>Rhabditoidea</taxon>
        <taxon>Rhabditidae</taxon>
        <taxon>Diploscapter</taxon>
    </lineage>
</organism>
<evidence type="ECO:0000313" key="2">
    <source>
        <dbReference type="EMBL" id="PAV78257.1"/>
    </source>
</evidence>
<accession>A0A2A2KWM0</accession>